<dbReference type="OrthoDB" id="646178at2759"/>
<dbReference type="InterPro" id="IPR055414">
    <property type="entry name" value="LRR_R13L4/SHOC2-like"/>
</dbReference>
<keyword evidence="3" id="KW-0677">Repeat</keyword>
<dbReference type="EMBL" id="JACEFO010002392">
    <property type="protein sequence ID" value="KAF8661909.1"/>
    <property type="molecule type" value="Genomic_DNA"/>
</dbReference>
<feature type="domain" description="Disease resistance N-terminal" evidence="8">
    <location>
        <begin position="25"/>
        <end position="102"/>
    </location>
</feature>
<dbReference type="Pfam" id="PF18052">
    <property type="entry name" value="Rx_N"/>
    <property type="match status" value="1"/>
</dbReference>
<evidence type="ECO:0000313" key="12">
    <source>
        <dbReference type="Proteomes" id="UP000636709"/>
    </source>
</evidence>
<evidence type="ECO:0000256" key="3">
    <source>
        <dbReference type="ARBA" id="ARBA00022737"/>
    </source>
</evidence>
<evidence type="ECO:0000256" key="1">
    <source>
        <dbReference type="ARBA" id="ARBA00008894"/>
    </source>
</evidence>
<evidence type="ECO:0000256" key="6">
    <source>
        <dbReference type="ARBA" id="ARBA00023054"/>
    </source>
</evidence>
<protein>
    <submittedName>
        <fullName evidence="11">Uncharacterized protein</fullName>
    </submittedName>
</protein>
<dbReference type="CDD" id="cd14798">
    <property type="entry name" value="RX-CC_like"/>
    <property type="match status" value="1"/>
</dbReference>
<dbReference type="InterPro" id="IPR002182">
    <property type="entry name" value="NB-ARC"/>
</dbReference>
<evidence type="ECO:0000256" key="5">
    <source>
        <dbReference type="ARBA" id="ARBA00022821"/>
    </source>
</evidence>
<sequence>MAEIAVLLAVRKISIAVAGEMLKFAKLAKKSDLVTSLPTNMELIKEELEMINVFLKKISSRGCTDTVLDTWIIQVRRLSFDIEDVADQFIYALSEQRSKGSCSNLRKIVNRPQSLLSLDRIAIEVEKIREKLRELSYRRDRWIPKLGGFDIDMPEIDNNQEMHLLRNSQPTDMDVLVGVDKYRETLTKLLCTENCSPRIITILGMGGLGKSTLVHHVYKREGYRFDCRAWISVSQLCNIDNILRNMYKELYGSDKQKESDVAKMNVEELRVNLKKFLNKKQYIIILDDVWRAAILLEIAELLFRCGGKRSILVITTRIDEVASIAEDECKIKLEPLNEHDAWVLFCRKVFWKIKNPIVSHELQKWGQKIVKKCEGLPLAIVAIGSLLSLRDKSETEWKCFYSQLIWELQNNPDLNHVEWILNLSYKHLPNYLKNCFLYCAMFPEDYLLRRKKLIRLWVAEGFIEDRGAMSMEEVAESYLIELVHRSMLQVTERNSFGRIRRFRMHDLVRELAIKLSEKESYNSTYDDTSGVIEDVSDARRVSVLRCNKDLKQHINSYRLRTFLLFDTILSSSWSSLIPSKSKYLAVLDLSGLPIETIPHSIGELFNLKYLCLNDTNLKSLPKSVTRLHNLQTLGLERTQLVSFPRGFAKLKKLRHILVWKLLNTGSSSFNHSIGVRSANDNLWDLKELQTLDEVRSSGKFISNLVQLVQLRSLYISDVRSNYCSQLCSSLSKLEHLLRLNVKACNQDEVLMLETLTLPPELQTLQLTGRLAEGVLKSPMFSAHGNSLVRLSLCWCHLAENPIPYLSKLSNLTSLQIKGAYDGQELGFRDGWFPKVEGGILDTHGTHYSDLHRKRSIDLP</sequence>
<dbReference type="Pfam" id="PF23598">
    <property type="entry name" value="LRR_14"/>
    <property type="match status" value="1"/>
</dbReference>
<comment type="caution">
    <text evidence="11">The sequence shown here is derived from an EMBL/GenBank/DDBJ whole genome shotgun (WGS) entry which is preliminary data.</text>
</comment>
<keyword evidence="6" id="KW-0175">Coiled coil</keyword>
<dbReference type="AlphaFoldDB" id="A0A835AGJ2"/>
<dbReference type="PANTHER" id="PTHR23155:SF1232">
    <property type="entry name" value="OS09G0270700 PROTEIN"/>
    <property type="match status" value="1"/>
</dbReference>
<evidence type="ECO:0000256" key="2">
    <source>
        <dbReference type="ARBA" id="ARBA00022614"/>
    </source>
</evidence>
<evidence type="ECO:0000259" key="10">
    <source>
        <dbReference type="Pfam" id="PF23598"/>
    </source>
</evidence>
<evidence type="ECO:0000259" key="8">
    <source>
        <dbReference type="Pfam" id="PF18052"/>
    </source>
</evidence>
<dbReference type="Gene3D" id="3.40.50.300">
    <property type="entry name" value="P-loop containing nucleotide triphosphate hydrolases"/>
    <property type="match status" value="1"/>
</dbReference>
<dbReference type="Proteomes" id="UP000636709">
    <property type="component" value="Unassembled WGS sequence"/>
</dbReference>
<keyword evidence="4" id="KW-0547">Nucleotide-binding</keyword>
<proteinExistence type="inferred from homology"/>
<name>A0A835AGJ2_9POAL</name>
<dbReference type="SUPFAM" id="SSF52058">
    <property type="entry name" value="L domain-like"/>
    <property type="match status" value="1"/>
</dbReference>
<organism evidence="11 12">
    <name type="scientific">Digitaria exilis</name>
    <dbReference type="NCBI Taxonomy" id="1010633"/>
    <lineage>
        <taxon>Eukaryota</taxon>
        <taxon>Viridiplantae</taxon>
        <taxon>Streptophyta</taxon>
        <taxon>Embryophyta</taxon>
        <taxon>Tracheophyta</taxon>
        <taxon>Spermatophyta</taxon>
        <taxon>Magnoliopsida</taxon>
        <taxon>Liliopsida</taxon>
        <taxon>Poales</taxon>
        <taxon>Poaceae</taxon>
        <taxon>PACMAD clade</taxon>
        <taxon>Panicoideae</taxon>
        <taxon>Panicodae</taxon>
        <taxon>Paniceae</taxon>
        <taxon>Anthephorinae</taxon>
        <taxon>Digitaria</taxon>
    </lineage>
</organism>
<dbReference type="InterPro" id="IPR027417">
    <property type="entry name" value="P-loop_NTPase"/>
</dbReference>
<dbReference type="Pfam" id="PF23559">
    <property type="entry name" value="WHD_DRP"/>
    <property type="match status" value="1"/>
</dbReference>
<evidence type="ECO:0000256" key="4">
    <source>
        <dbReference type="ARBA" id="ARBA00022741"/>
    </source>
</evidence>
<dbReference type="GO" id="GO:0002758">
    <property type="term" value="P:innate immune response-activating signaling pathway"/>
    <property type="evidence" value="ECO:0007669"/>
    <property type="project" value="UniProtKB-ARBA"/>
</dbReference>
<dbReference type="GO" id="GO:0009626">
    <property type="term" value="P:plant-type hypersensitive response"/>
    <property type="evidence" value="ECO:0007669"/>
    <property type="project" value="UniProtKB-ARBA"/>
</dbReference>
<dbReference type="Gene3D" id="3.80.10.10">
    <property type="entry name" value="Ribonuclease Inhibitor"/>
    <property type="match status" value="1"/>
</dbReference>
<evidence type="ECO:0000313" key="11">
    <source>
        <dbReference type="EMBL" id="KAF8661909.1"/>
    </source>
</evidence>
<feature type="domain" description="Disease resistance protein winged helix" evidence="9">
    <location>
        <begin position="441"/>
        <end position="512"/>
    </location>
</feature>
<feature type="domain" description="Disease resistance R13L4/SHOC-2-like LRR" evidence="10">
    <location>
        <begin position="578"/>
        <end position="836"/>
    </location>
</feature>
<dbReference type="PANTHER" id="PTHR23155">
    <property type="entry name" value="DISEASE RESISTANCE PROTEIN RP"/>
    <property type="match status" value="1"/>
</dbReference>
<dbReference type="Gene3D" id="1.10.10.10">
    <property type="entry name" value="Winged helix-like DNA-binding domain superfamily/Winged helix DNA-binding domain"/>
    <property type="match status" value="1"/>
</dbReference>
<keyword evidence="5" id="KW-0611">Plant defense</keyword>
<keyword evidence="2" id="KW-0433">Leucine-rich repeat</keyword>
<keyword evidence="12" id="KW-1185">Reference proteome</keyword>
<dbReference type="InterPro" id="IPR032675">
    <property type="entry name" value="LRR_dom_sf"/>
</dbReference>
<accession>A0A835AGJ2</accession>
<evidence type="ECO:0000259" key="9">
    <source>
        <dbReference type="Pfam" id="PF23559"/>
    </source>
</evidence>
<comment type="similarity">
    <text evidence="1">Belongs to the disease resistance NB-LRR family.</text>
</comment>
<dbReference type="InterPro" id="IPR036388">
    <property type="entry name" value="WH-like_DNA-bd_sf"/>
</dbReference>
<dbReference type="Pfam" id="PF00931">
    <property type="entry name" value="NB-ARC"/>
    <property type="match status" value="1"/>
</dbReference>
<dbReference type="PRINTS" id="PR00364">
    <property type="entry name" value="DISEASERSIST"/>
</dbReference>
<dbReference type="InterPro" id="IPR041118">
    <property type="entry name" value="Rx_N"/>
</dbReference>
<dbReference type="SUPFAM" id="SSF52540">
    <property type="entry name" value="P-loop containing nucleoside triphosphate hydrolases"/>
    <property type="match status" value="1"/>
</dbReference>
<reference evidence="11" key="1">
    <citation type="submission" date="2020-07" db="EMBL/GenBank/DDBJ databases">
        <title>Genome sequence and genetic diversity analysis of an under-domesticated orphan crop, white fonio (Digitaria exilis).</title>
        <authorList>
            <person name="Bennetzen J.L."/>
            <person name="Chen S."/>
            <person name="Ma X."/>
            <person name="Wang X."/>
            <person name="Yssel A.E.J."/>
            <person name="Chaluvadi S.R."/>
            <person name="Johnson M."/>
            <person name="Gangashetty P."/>
            <person name="Hamidou F."/>
            <person name="Sanogo M.D."/>
            <person name="Zwaenepoel A."/>
            <person name="Wallace J."/>
            <person name="Van De Peer Y."/>
            <person name="Van Deynze A."/>
        </authorList>
    </citation>
    <scope>NUCLEOTIDE SEQUENCE</scope>
    <source>
        <tissue evidence="11">Leaves</tissue>
    </source>
</reference>
<dbReference type="InterPro" id="IPR042197">
    <property type="entry name" value="Apaf_helical"/>
</dbReference>
<gene>
    <name evidence="11" type="ORF">HU200_056873</name>
</gene>
<dbReference type="FunFam" id="1.10.10.10:FF:000322">
    <property type="entry name" value="Probable disease resistance protein At1g63360"/>
    <property type="match status" value="1"/>
</dbReference>
<dbReference type="Gene3D" id="1.20.5.4130">
    <property type="match status" value="1"/>
</dbReference>
<dbReference type="Gene3D" id="1.10.8.430">
    <property type="entry name" value="Helical domain of apoptotic protease-activating factors"/>
    <property type="match status" value="1"/>
</dbReference>
<dbReference type="InterPro" id="IPR058922">
    <property type="entry name" value="WHD_DRP"/>
</dbReference>
<dbReference type="GO" id="GO:0043531">
    <property type="term" value="F:ADP binding"/>
    <property type="evidence" value="ECO:0007669"/>
    <property type="project" value="InterPro"/>
</dbReference>
<feature type="domain" description="NB-ARC" evidence="7">
    <location>
        <begin position="185"/>
        <end position="351"/>
    </location>
</feature>
<dbReference type="InterPro" id="IPR044974">
    <property type="entry name" value="Disease_R_plants"/>
</dbReference>
<evidence type="ECO:0000259" key="7">
    <source>
        <dbReference type="Pfam" id="PF00931"/>
    </source>
</evidence>
<dbReference type="InterPro" id="IPR038005">
    <property type="entry name" value="RX-like_CC"/>
</dbReference>
<dbReference type="GO" id="GO:0042742">
    <property type="term" value="P:defense response to bacterium"/>
    <property type="evidence" value="ECO:0007669"/>
    <property type="project" value="UniProtKB-ARBA"/>
</dbReference>